<feature type="transmembrane region" description="Helical" evidence="1">
    <location>
        <begin position="78"/>
        <end position="96"/>
    </location>
</feature>
<sequence length="299" mass="32234">MALSELNKIPIVQICFYVPSLFIAVLLSWRHGFGRSSGWLYLVIFSLTRIMGGAFELATIHDRDNVSLFVGAQTLQSIGLSPLLLTMLGLMTRVYLSLAEQRRPAMPNLRSLHVTQVLVVVGLILSIVGGTKMGSQIGDAVSKGGPLTYTVSGETKGGVGCMIGGFVLLLLSGLLLATRVGDVPAGEKRLLAAIAVAVPFVFVRLLYAILAAFDTADANFRIYNSGPHYAKYLLVMCTIMEIVAVVVFEAVGLSLVYVSRRQRVSQQAAMSDSSQTHTLATYPDSSYQASGFQLQKQPV</sequence>
<feature type="transmembrane region" description="Helical" evidence="1">
    <location>
        <begin position="117"/>
        <end position="137"/>
    </location>
</feature>
<evidence type="ECO:0000259" key="2">
    <source>
        <dbReference type="Pfam" id="PF24800"/>
    </source>
</evidence>
<gene>
    <name evidence="3" type="ORF">CMQ_3877</name>
</gene>
<evidence type="ECO:0000313" key="3">
    <source>
        <dbReference type="EMBL" id="EFX05808.1"/>
    </source>
</evidence>
<dbReference type="PANTHER" id="PTHR42109:SF2">
    <property type="entry name" value="INTEGRAL MEMBRANE PROTEIN"/>
    <property type="match status" value="1"/>
</dbReference>
<feature type="transmembrane region" description="Helical" evidence="1">
    <location>
        <begin position="190"/>
        <end position="213"/>
    </location>
</feature>
<evidence type="ECO:0000313" key="4">
    <source>
        <dbReference type="Proteomes" id="UP000007796"/>
    </source>
</evidence>
<dbReference type="EMBL" id="GL629735">
    <property type="protein sequence ID" value="EFX05808.1"/>
    <property type="molecule type" value="Genomic_DNA"/>
</dbReference>
<dbReference type="GeneID" id="25977025"/>
<feature type="transmembrane region" description="Helical" evidence="1">
    <location>
        <begin position="233"/>
        <end position="258"/>
    </location>
</feature>
<feature type="domain" description="DUF7702" evidence="2">
    <location>
        <begin position="4"/>
        <end position="255"/>
    </location>
</feature>
<dbReference type="Proteomes" id="UP000007796">
    <property type="component" value="Unassembled WGS sequence"/>
</dbReference>
<dbReference type="InParanoid" id="F0XAC7"/>
<dbReference type="OrthoDB" id="2560628at2759"/>
<dbReference type="AlphaFoldDB" id="F0XAC7"/>
<dbReference type="eggNOG" id="ENOG502SCPV">
    <property type="taxonomic scope" value="Eukaryota"/>
</dbReference>
<proteinExistence type="predicted"/>
<keyword evidence="1" id="KW-0812">Transmembrane</keyword>
<dbReference type="InterPro" id="IPR056119">
    <property type="entry name" value="DUF7702"/>
</dbReference>
<keyword evidence="1" id="KW-0472">Membrane</keyword>
<keyword evidence="4" id="KW-1185">Reference proteome</keyword>
<dbReference type="RefSeq" id="XP_014175290.1">
    <property type="nucleotide sequence ID" value="XM_014319815.1"/>
</dbReference>
<feature type="transmembrane region" description="Helical" evidence="1">
    <location>
        <begin position="39"/>
        <end position="58"/>
    </location>
</feature>
<accession>F0XAC7</accession>
<feature type="transmembrane region" description="Helical" evidence="1">
    <location>
        <begin position="6"/>
        <end position="27"/>
    </location>
</feature>
<evidence type="ECO:0000256" key="1">
    <source>
        <dbReference type="SAM" id="Phobius"/>
    </source>
</evidence>
<feature type="transmembrane region" description="Helical" evidence="1">
    <location>
        <begin position="157"/>
        <end position="178"/>
    </location>
</feature>
<organism evidence="4">
    <name type="scientific">Grosmannia clavigera (strain kw1407 / UAMH 11150)</name>
    <name type="common">Blue stain fungus</name>
    <name type="synonym">Graphiocladiella clavigera</name>
    <dbReference type="NCBI Taxonomy" id="655863"/>
    <lineage>
        <taxon>Eukaryota</taxon>
        <taxon>Fungi</taxon>
        <taxon>Dikarya</taxon>
        <taxon>Ascomycota</taxon>
        <taxon>Pezizomycotina</taxon>
        <taxon>Sordariomycetes</taxon>
        <taxon>Sordariomycetidae</taxon>
        <taxon>Ophiostomatales</taxon>
        <taxon>Ophiostomataceae</taxon>
        <taxon>Leptographium</taxon>
    </lineage>
</organism>
<reference evidence="3 4" key="1">
    <citation type="journal article" date="2011" name="Proc. Natl. Acad. Sci. U.S.A.">
        <title>Genome and transcriptome analyses of the mountain pine beetle-fungal symbiont Grosmannia clavigera, a lodgepole pine pathogen.</title>
        <authorList>
            <person name="DiGuistini S."/>
            <person name="Wang Y."/>
            <person name="Liao N.Y."/>
            <person name="Taylor G."/>
            <person name="Tanguay P."/>
            <person name="Feau N."/>
            <person name="Henrissat B."/>
            <person name="Chan S.K."/>
            <person name="Hesse-Orce U."/>
            <person name="Alamouti S.M."/>
            <person name="Tsui C.K.M."/>
            <person name="Docking R.T."/>
            <person name="Levasseur A."/>
            <person name="Haridas S."/>
            <person name="Robertson G."/>
            <person name="Birol I."/>
            <person name="Holt R.A."/>
            <person name="Marra M.A."/>
            <person name="Hamelin R.C."/>
            <person name="Hirst M."/>
            <person name="Jones S.J.M."/>
            <person name="Bohlmann J."/>
            <person name="Breuil C."/>
        </authorList>
    </citation>
    <scope>NUCLEOTIDE SEQUENCE [LARGE SCALE GENOMIC DNA]</scope>
    <source>
        <strain evidence="4">kw1407 / UAMH 11150</strain>
    </source>
</reference>
<dbReference type="STRING" id="655863.F0XAC7"/>
<dbReference type="PANTHER" id="PTHR42109">
    <property type="entry name" value="UNPLACED GENOMIC SCAFFOLD UM_SCAF_CONTIG_1.265, WHOLE GENOME SHOTGUN SEQUENCE"/>
    <property type="match status" value="1"/>
</dbReference>
<dbReference type="HOGENOM" id="CLU_064985_0_2_1"/>
<dbReference type="Pfam" id="PF24800">
    <property type="entry name" value="DUF7702"/>
    <property type="match status" value="1"/>
</dbReference>
<name>F0XAC7_GROCL</name>
<protein>
    <recommendedName>
        <fullName evidence="2">DUF7702 domain-containing protein</fullName>
    </recommendedName>
</protein>
<keyword evidence="1" id="KW-1133">Transmembrane helix</keyword>